<proteinExistence type="predicted"/>
<organism evidence="7 8">
    <name type="scientific">Calocera cornea HHB12733</name>
    <dbReference type="NCBI Taxonomy" id="1353952"/>
    <lineage>
        <taxon>Eukaryota</taxon>
        <taxon>Fungi</taxon>
        <taxon>Dikarya</taxon>
        <taxon>Basidiomycota</taxon>
        <taxon>Agaricomycotina</taxon>
        <taxon>Dacrymycetes</taxon>
        <taxon>Dacrymycetales</taxon>
        <taxon>Dacrymycetaceae</taxon>
        <taxon>Calocera</taxon>
    </lineage>
</organism>
<accession>A0A165E2H9</accession>
<dbReference type="SUPFAM" id="SSF57850">
    <property type="entry name" value="RING/U-box"/>
    <property type="match status" value="1"/>
</dbReference>
<evidence type="ECO:0000256" key="5">
    <source>
        <dbReference type="SAM" id="MobiDB-lite"/>
    </source>
</evidence>
<keyword evidence="1" id="KW-0479">Metal-binding</keyword>
<dbReference type="AlphaFoldDB" id="A0A165E2H9"/>
<dbReference type="InParanoid" id="A0A165E2H9"/>
<dbReference type="Pfam" id="PF00097">
    <property type="entry name" value="zf-C3HC4"/>
    <property type="match status" value="1"/>
</dbReference>
<dbReference type="STRING" id="1353952.A0A165E2H9"/>
<dbReference type="Gene3D" id="3.30.40.10">
    <property type="entry name" value="Zinc/RING finger domain, C3HC4 (zinc finger)"/>
    <property type="match status" value="1"/>
</dbReference>
<dbReference type="EMBL" id="KV424024">
    <property type="protein sequence ID" value="KZT53970.1"/>
    <property type="molecule type" value="Genomic_DNA"/>
</dbReference>
<dbReference type="InterPro" id="IPR013083">
    <property type="entry name" value="Znf_RING/FYVE/PHD"/>
</dbReference>
<keyword evidence="8" id="KW-1185">Reference proteome</keyword>
<keyword evidence="2 4" id="KW-0863">Zinc-finger</keyword>
<dbReference type="OrthoDB" id="6105938at2759"/>
<feature type="region of interest" description="Disordered" evidence="5">
    <location>
        <begin position="527"/>
        <end position="580"/>
    </location>
</feature>
<feature type="compositionally biased region" description="Pro residues" evidence="5">
    <location>
        <begin position="329"/>
        <end position="339"/>
    </location>
</feature>
<evidence type="ECO:0000256" key="2">
    <source>
        <dbReference type="ARBA" id="ARBA00022771"/>
    </source>
</evidence>
<protein>
    <recommendedName>
        <fullName evidence="6">RING-type domain-containing protein</fullName>
    </recommendedName>
</protein>
<dbReference type="InterPro" id="IPR001841">
    <property type="entry name" value="Znf_RING"/>
</dbReference>
<evidence type="ECO:0000313" key="8">
    <source>
        <dbReference type="Proteomes" id="UP000076842"/>
    </source>
</evidence>
<sequence>MPARTVPAEVDMDHAEDEIQVIGERTGNKRAHSLDGSDDEPSLPRKRVRAFRHSLTTAASDVRSALVTAIGTIDHLSTALRSSETERLATAGNSAAITALTTLLECGLCYELLAQPYVMACGHTSCGTCLAETWKSKVRGVGEPERLEDREKRCPYCDKVVRFRPVVNWTVKALVESAEGKAILDLAGLQKLGQEDNAPADELWEGIFVPDPPVNAVQEDQPGPPRNHPRGRMVAAPPPPAPRYPIPPAPVPAHHVRAPQPLPQIPPPQAPLNVSAEFLQYMQHPNALPQDVGLRFLLQPAHPPEGLRQPGAVPAAPYGPARYLRDRPIPPPRPQPPHPPQERTPQDHQAVQVGMTLLAEQRRGQRELNPLERQVVSNAVSIINRENRARFGRQAAIFAQPAAGNGQPVVPRFAHGQIPQQGAPQAAPAQEQQPLHADAVRAEVQAQIDQHVERLRLVPEAQHGIHRQREAQHQPMPNAMRISVQVTQRERAREEEEEFQLNARLGQQYQQQAQQAQQQVQQQRQQAAWRMHQLDQQPQAVAGPSRPRVAIPPGPIKRQTAPPSPINRRAEAAEPGPAARFPIPDAALDVDADVVPRSDALNQVRLPQDNAHPALPEMGEAEVIDWVEQTDEILEEIFGNW</sequence>
<dbReference type="Proteomes" id="UP000076842">
    <property type="component" value="Unassembled WGS sequence"/>
</dbReference>
<feature type="compositionally biased region" description="Low complexity" evidence="5">
    <location>
        <begin position="310"/>
        <end position="321"/>
    </location>
</feature>
<dbReference type="GO" id="GO:0005634">
    <property type="term" value="C:nucleus"/>
    <property type="evidence" value="ECO:0007669"/>
    <property type="project" value="TreeGrafter"/>
</dbReference>
<dbReference type="GO" id="GO:0008270">
    <property type="term" value="F:zinc ion binding"/>
    <property type="evidence" value="ECO:0007669"/>
    <property type="project" value="UniProtKB-KW"/>
</dbReference>
<evidence type="ECO:0000256" key="4">
    <source>
        <dbReference type="PROSITE-ProRule" id="PRU00175"/>
    </source>
</evidence>
<feature type="region of interest" description="Disordered" evidence="5">
    <location>
        <begin position="24"/>
        <end position="44"/>
    </location>
</feature>
<dbReference type="SMART" id="SM00184">
    <property type="entry name" value="RING"/>
    <property type="match status" value="1"/>
</dbReference>
<reference evidence="7 8" key="1">
    <citation type="journal article" date="2016" name="Mol. Biol. Evol.">
        <title>Comparative Genomics of Early-Diverging Mushroom-Forming Fungi Provides Insights into the Origins of Lignocellulose Decay Capabilities.</title>
        <authorList>
            <person name="Nagy L.G."/>
            <person name="Riley R."/>
            <person name="Tritt A."/>
            <person name="Adam C."/>
            <person name="Daum C."/>
            <person name="Floudas D."/>
            <person name="Sun H."/>
            <person name="Yadav J.S."/>
            <person name="Pangilinan J."/>
            <person name="Larsson K.H."/>
            <person name="Matsuura K."/>
            <person name="Barry K."/>
            <person name="Labutti K."/>
            <person name="Kuo R."/>
            <person name="Ohm R.A."/>
            <person name="Bhattacharya S.S."/>
            <person name="Shirouzu T."/>
            <person name="Yoshinaga Y."/>
            <person name="Martin F.M."/>
            <person name="Grigoriev I.V."/>
            <person name="Hibbett D.S."/>
        </authorList>
    </citation>
    <scope>NUCLEOTIDE SEQUENCE [LARGE SCALE GENOMIC DNA]</scope>
    <source>
        <strain evidence="7 8">HHB12733</strain>
    </source>
</reference>
<evidence type="ECO:0000256" key="1">
    <source>
        <dbReference type="ARBA" id="ARBA00022723"/>
    </source>
</evidence>
<dbReference type="GO" id="GO:0043161">
    <property type="term" value="P:proteasome-mediated ubiquitin-dependent protein catabolic process"/>
    <property type="evidence" value="ECO:0007669"/>
    <property type="project" value="TreeGrafter"/>
</dbReference>
<evidence type="ECO:0000259" key="6">
    <source>
        <dbReference type="PROSITE" id="PS50089"/>
    </source>
</evidence>
<evidence type="ECO:0000256" key="3">
    <source>
        <dbReference type="ARBA" id="ARBA00022833"/>
    </source>
</evidence>
<dbReference type="PROSITE" id="PS50089">
    <property type="entry name" value="ZF_RING_2"/>
    <property type="match status" value="1"/>
</dbReference>
<dbReference type="GO" id="GO:0061630">
    <property type="term" value="F:ubiquitin protein ligase activity"/>
    <property type="evidence" value="ECO:0007669"/>
    <property type="project" value="TreeGrafter"/>
</dbReference>
<feature type="domain" description="RING-type" evidence="6">
    <location>
        <begin position="106"/>
        <end position="158"/>
    </location>
</feature>
<feature type="region of interest" description="Disordered" evidence="5">
    <location>
        <begin position="301"/>
        <end position="348"/>
    </location>
</feature>
<dbReference type="PANTHER" id="PTHR15898">
    <property type="entry name" value="BIFUNCTIONAL APOPTOSIS REGULATOR"/>
    <property type="match status" value="1"/>
</dbReference>
<dbReference type="InterPro" id="IPR018957">
    <property type="entry name" value="Znf_C3HC4_RING-type"/>
</dbReference>
<gene>
    <name evidence="7" type="ORF">CALCODRAFT_500413</name>
</gene>
<dbReference type="PANTHER" id="PTHR15898:SF13">
    <property type="entry name" value="BIFUNCTIONAL APOPTOSIS REGULATOR"/>
    <property type="match status" value="1"/>
</dbReference>
<keyword evidence="3" id="KW-0862">Zinc</keyword>
<name>A0A165E2H9_9BASI</name>
<evidence type="ECO:0000313" key="7">
    <source>
        <dbReference type="EMBL" id="KZT53970.1"/>
    </source>
</evidence>